<evidence type="ECO:0008006" key="4">
    <source>
        <dbReference type="Google" id="ProtNLM"/>
    </source>
</evidence>
<dbReference type="Proteomes" id="UP000887226">
    <property type="component" value="Unassembled WGS sequence"/>
</dbReference>
<protein>
    <recommendedName>
        <fullName evidence="4">F-box domain-containing protein</fullName>
    </recommendedName>
</protein>
<dbReference type="AlphaFoldDB" id="A0A9P7ZAG0"/>
<feature type="region of interest" description="Disordered" evidence="1">
    <location>
        <begin position="895"/>
        <end position="973"/>
    </location>
</feature>
<organism evidence="2 3">
    <name type="scientific">Calycina marina</name>
    <dbReference type="NCBI Taxonomy" id="1763456"/>
    <lineage>
        <taxon>Eukaryota</taxon>
        <taxon>Fungi</taxon>
        <taxon>Dikarya</taxon>
        <taxon>Ascomycota</taxon>
        <taxon>Pezizomycotina</taxon>
        <taxon>Leotiomycetes</taxon>
        <taxon>Helotiales</taxon>
        <taxon>Pezizellaceae</taxon>
        <taxon>Calycina</taxon>
    </lineage>
</organism>
<accession>A0A9P7ZAG0</accession>
<reference evidence="2" key="1">
    <citation type="journal article" date="2021" name="IMA Fungus">
        <title>Genomic characterization of three marine fungi, including Emericellopsis atlantica sp. nov. with signatures of a generalist lifestyle and marine biomass degradation.</title>
        <authorList>
            <person name="Hagestad O.C."/>
            <person name="Hou L."/>
            <person name="Andersen J.H."/>
            <person name="Hansen E.H."/>
            <person name="Altermark B."/>
            <person name="Li C."/>
            <person name="Kuhnert E."/>
            <person name="Cox R.J."/>
            <person name="Crous P.W."/>
            <person name="Spatafora J.W."/>
            <person name="Lail K."/>
            <person name="Amirebrahimi M."/>
            <person name="Lipzen A."/>
            <person name="Pangilinan J."/>
            <person name="Andreopoulos W."/>
            <person name="Hayes R.D."/>
            <person name="Ng V."/>
            <person name="Grigoriev I.V."/>
            <person name="Jackson S.A."/>
            <person name="Sutton T.D.S."/>
            <person name="Dobson A.D.W."/>
            <person name="Rama T."/>
        </authorList>
    </citation>
    <scope>NUCLEOTIDE SEQUENCE</scope>
    <source>
        <strain evidence="2">TRa3180A</strain>
    </source>
</reference>
<name>A0A9P7ZAG0_9HELO</name>
<evidence type="ECO:0000256" key="1">
    <source>
        <dbReference type="SAM" id="MobiDB-lite"/>
    </source>
</evidence>
<feature type="compositionally biased region" description="Polar residues" evidence="1">
    <location>
        <begin position="461"/>
        <end position="477"/>
    </location>
</feature>
<keyword evidence="3" id="KW-1185">Reference proteome</keyword>
<evidence type="ECO:0000313" key="2">
    <source>
        <dbReference type="EMBL" id="KAG9248449.1"/>
    </source>
</evidence>
<comment type="caution">
    <text evidence="2">The sequence shown here is derived from an EMBL/GenBank/DDBJ whole genome shotgun (WGS) entry which is preliminary data.</text>
</comment>
<dbReference type="OrthoDB" id="3199516at2759"/>
<feature type="compositionally biased region" description="Acidic residues" evidence="1">
    <location>
        <begin position="920"/>
        <end position="943"/>
    </location>
</feature>
<feature type="compositionally biased region" description="Acidic residues" evidence="1">
    <location>
        <begin position="950"/>
        <end position="969"/>
    </location>
</feature>
<proteinExistence type="predicted"/>
<gene>
    <name evidence="2" type="ORF">BJ878DRAFT_37032</name>
</gene>
<dbReference type="EMBL" id="MU253749">
    <property type="protein sequence ID" value="KAG9248449.1"/>
    <property type="molecule type" value="Genomic_DNA"/>
</dbReference>
<feature type="region of interest" description="Disordered" evidence="1">
    <location>
        <begin position="453"/>
        <end position="477"/>
    </location>
</feature>
<evidence type="ECO:0000313" key="3">
    <source>
        <dbReference type="Proteomes" id="UP000887226"/>
    </source>
</evidence>
<sequence length="1000" mass="111042">MIASPVEHDGLPTANLPYTDDHPECQPNTFTALHASDDPKLRFTKASIDNRIADGTSDKNAMDARSKLSSLLKDKEQEWTDVVKKEGPLRLLDLPLDVLKEIIKEVTHTNDLTALALTHSALHDLAIPHIYSRFDIVWPDAHATTDPRTGVDALTYGLATLCMGNIFTPMFQDQFPCMNCGTINTAECTHGMALGPKDQPRRWGNQYPQFTRKFSLGNGPPDWVQEYLITKESGKMLGTLVALAVARMVNLETFVWDMPTGVLRDVWMALSSLQTRSKSRDDCRLELVWVRWHDNSETSHLPPAPNPSSTGSPISGSNMTSIGWTFPSSLGAYGPSGPLTYSRSRFEYPTLSLLPPLKSLSVLDIDELNYLDEMSVLVAKSKDRLRELRIGMAEKAYKRDFANTWDGPDLHQVDHNASWPGNSTIGERRLGGVLGTVLGRVYDIRKSKKARIEKQDAPPISVSSTATTPAQLQPSESHITQPIDIQNSSSLQEYISAAADTEFPATMFNMDANTHQGNILNPETTYDINGQPLASSPASLDLYAYTPPEVAPITTYLDSPMALIPGQSIGGLTAGPQDLVKSTVPIVNTADANSADHAAVALPVSSEQVLRRSQSLNQKQSLLSDAQPVGRQKLDGRLRLQTLELERVPLSVAVLQKGFDWSVMTSLTILDCQQHDPLWIMLRKQFQPTSMNSSHASSKHSASSPLQYHLNLKKIHTDAASPALISFLKETLAPNTLEVLFLQDRKRASGTNVKIDAIYRGPLKRHRASLKKLMLDSSNGIPRSPVTSSDNPRWRAWVPNREVLNFITSGRMSSLRELSMAIDYKDWHHFLQRLPQVPHLRSINIPFVADHVTPAFDPRELAMQVVDVIVLRPELELCYMGISHKCFEILENRPHDESHGSHEMSSNMVNGGPENMGNFTEDEDGASDEEGSEEDDDDDDDNDTQQVDPDATESELSDHDDSDSDSDGFDDGRSKVRLRLREILFYDDKVAIFKARHGKL</sequence>